<dbReference type="OrthoDB" id="8062037at2759"/>
<name>A0A1R0H2D1_9FUNG</name>
<comment type="caution">
    <text evidence="7">The sequence shown here is derived from an EMBL/GenBank/DDBJ whole genome shotgun (WGS) entry which is preliminary data.</text>
</comment>
<keyword evidence="2 4" id="KW-0863">Zinc-finger</keyword>
<dbReference type="SMART" id="SM00184">
    <property type="entry name" value="RING"/>
    <property type="match status" value="1"/>
</dbReference>
<dbReference type="Gene3D" id="3.30.40.10">
    <property type="entry name" value="Zinc/RING finger domain, C3HC4 (zinc finger)"/>
    <property type="match status" value="1"/>
</dbReference>
<dbReference type="InterPro" id="IPR013083">
    <property type="entry name" value="Znf_RING/FYVE/PHD"/>
</dbReference>
<evidence type="ECO:0000259" key="6">
    <source>
        <dbReference type="PROSITE" id="PS50089"/>
    </source>
</evidence>
<dbReference type="PANTHER" id="PTHR45798">
    <property type="entry name" value="RING-H2 FINGER PROTEIN ATL61-RELATED-RELATED"/>
    <property type="match status" value="1"/>
</dbReference>
<dbReference type="AlphaFoldDB" id="A0A1R0H2D1"/>
<feature type="region of interest" description="Disordered" evidence="5">
    <location>
        <begin position="1"/>
        <end position="42"/>
    </location>
</feature>
<feature type="compositionally biased region" description="Basic and acidic residues" evidence="5">
    <location>
        <begin position="61"/>
        <end position="71"/>
    </location>
</feature>
<protein>
    <submittedName>
        <fullName evidence="7">E3 ubiquitin-protein ligase SDIR1</fullName>
    </submittedName>
</protein>
<dbReference type="STRING" id="133383.A0A1R0H2D1"/>
<dbReference type="PROSITE" id="PS50089">
    <property type="entry name" value="ZF_RING_2"/>
    <property type="match status" value="1"/>
</dbReference>
<dbReference type="GO" id="GO:0008270">
    <property type="term" value="F:zinc ion binding"/>
    <property type="evidence" value="ECO:0007669"/>
    <property type="project" value="UniProtKB-KW"/>
</dbReference>
<reference evidence="7 8" key="1">
    <citation type="journal article" date="2016" name="Mol. Biol. Evol.">
        <title>Genome-Wide Survey of Gut Fungi (Harpellales) Reveals the First Horizontally Transferred Ubiquitin Gene from a Mosquito Host.</title>
        <authorList>
            <person name="Wang Y."/>
            <person name="White M.M."/>
            <person name="Kvist S."/>
            <person name="Moncalvo J.M."/>
        </authorList>
    </citation>
    <scope>NUCLEOTIDE SEQUENCE [LARGE SCALE GENOMIC DNA]</scope>
    <source>
        <strain evidence="7 8">ALG-7-W6</strain>
    </source>
</reference>
<evidence type="ECO:0000256" key="4">
    <source>
        <dbReference type="PROSITE-ProRule" id="PRU00175"/>
    </source>
</evidence>
<sequence>MYKKIQATRRDPGTGPMDYSDDQLDHFPMPEKNKRKGLTQQELDQYPVVPFSSDMIHQHFKSTDESEKSKSEPMPSSLDENREGDHQADDVDCLICFEPIVLGDDMVRQIPCDHIFHLVCLDTWLTKRSGFCPTCRYDLHSQA</sequence>
<gene>
    <name evidence="7" type="ORF">AYI68_g2564</name>
</gene>
<dbReference type="EMBL" id="LSSL01000969">
    <property type="protein sequence ID" value="OLY83301.1"/>
    <property type="molecule type" value="Genomic_DNA"/>
</dbReference>
<feature type="region of interest" description="Disordered" evidence="5">
    <location>
        <begin position="57"/>
        <end position="85"/>
    </location>
</feature>
<keyword evidence="8" id="KW-1185">Reference proteome</keyword>
<dbReference type="InterPro" id="IPR001841">
    <property type="entry name" value="Znf_RING"/>
</dbReference>
<dbReference type="Proteomes" id="UP000187455">
    <property type="component" value="Unassembled WGS sequence"/>
</dbReference>
<keyword evidence="1" id="KW-0479">Metal-binding</keyword>
<evidence type="ECO:0000313" key="7">
    <source>
        <dbReference type="EMBL" id="OLY83301.1"/>
    </source>
</evidence>
<organism evidence="7 8">
    <name type="scientific">Smittium mucronatum</name>
    <dbReference type="NCBI Taxonomy" id="133383"/>
    <lineage>
        <taxon>Eukaryota</taxon>
        <taxon>Fungi</taxon>
        <taxon>Fungi incertae sedis</taxon>
        <taxon>Zoopagomycota</taxon>
        <taxon>Kickxellomycotina</taxon>
        <taxon>Harpellomycetes</taxon>
        <taxon>Harpellales</taxon>
        <taxon>Legeriomycetaceae</taxon>
        <taxon>Smittium</taxon>
    </lineage>
</organism>
<evidence type="ECO:0000313" key="8">
    <source>
        <dbReference type="Proteomes" id="UP000187455"/>
    </source>
</evidence>
<evidence type="ECO:0000256" key="3">
    <source>
        <dbReference type="ARBA" id="ARBA00022833"/>
    </source>
</evidence>
<keyword evidence="3" id="KW-0862">Zinc</keyword>
<dbReference type="PANTHER" id="PTHR45798:SF97">
    <property type="entry name" value="ALCOHOL-SENSITIVE RING FINGER PROTEIN 1"/>
    <property type="match status" value="1"/>
</dbReference>
<evidence type="ECO:0000256" key="2">
    <source>
        <dbReference type="ARBA" id="ARBA00022771"/>
    </source>
</evidence>
<proteinExistence type="predicted"/>
<feature type="domain" description="RING-type" evidence="6">
    <location>
        <begin position="93"/>
        <end position="136"/>
    </location>
</feature>
<accession>A0A1R0H2D1</accession>
<dbReference type="InterPro" id="IPR052788">
    <property type="entry name" value="RING-type_E3_ligase_ATL"/>
</dbReference>
<dbReference type="SUPFAM" id="SSF57850">
    <property type="entry name" value="RING/U-box"/>
    <property type="match status" value="1"/>
</dbReference>
<evidence type="ECO:0000256" key="5">
    <source>
        <dbReference type="SAM" id="MobiDB-lite"/>
    </source>
</evidence>
<dbReference type="Pfam" id="PF13639">
    <property type="entry name" value="zf-RING_2"/>
    <property type="match status" value="1"/>
</dbReference>
<evidence type="ECO:0000256" key="1">
    <source>
        <dbReference type="ARBA" id="ARBA00022723"/>
    </source>
</evidence>
<feature type="compositionally biased region" description="Basic and acidic residues" evidence="5">
    <location>
        <begin position="23"/>
        <end position="32"/>
    </location>
</feature>